<keyword evidence="2" id="KW-0813">Transport</keyword>
<dbReference type="GO" id="GO:0016020">
    <property type="term" value="C:membrane"/>
    <property type="evidence" value="ECO:0007669"/>
    <property type="project" value="UniProtKB-SubCell"/>
</dbReference>
<feature type="transmembrane region" description="Helical" evidence="8">
    <location>
        <begin position="198"/>
        <end position="220"/>
    </location>
</feature>
<comment type="subcellular location">
    <subcellularLocation>
        <location evidence="1">Membrane</location>
        <topology evidence="1">Multi-pass membrane protein</topology>
    </subcellularLocation>
</comment>
<evidence type="ECO:0000256" key="6">
    <source>
        <dbReference type="ARBA" id="ARBA00023180"/>
    </source>
</evidence>
<accession>A0A9P9F302</accession>
<dbReference type="InterPro" id="IPR036259">
    <property type="entry name" value="MFS_trans_sf"/>
</dbReference>
<evidence type="ECO:0000256" key="8">
    <source>
        <dbReference type="SAM" id="Phobius"/>
    </source>
</evidence>
<dbReference type="OrthoDB" id="10262656at2759"/>
<keyword evidence="11" id="KW-1185">Reference proteome</keyword>
<feature type="transmembrane region" description="Helical" evidence="8">
    <location>
        <begin position="250"/>
        <end position="272"/>
    </location>
</feature>
<dbReference type="PANTHER" id="PTHR23504">
    <property type="entry name" value="MAJOR FACILITATOR SUPERFAMILY DOMAIN-CONTAINING PROTEIN 10"/>
    <property type="match status" value="1"/>
</dbReference>
<feature type="transmembrane region" description="Helical" evidence="8">
    <location>
        <begin position="536"/>
        <end position="555"/>
    </location>
</feature>
<protein>
    <submittedName>
        <fullName evidence="10">Major facilitator superfamily transporter</fullName>
    </submittedName>
</protein>
<feature type="region of interest" description="Disordered" evidence="7">
    <location>
        <begin position="300"/>
        <end position="336"/>
    </location>
</feature>
<keyword evidence="3 8" id="KW-0812">Transmembrane</keyword>
<dbReference type="Proteomes" id="UP000717696">
    <property type="component" value="Unassembled WGS sequence"/>
</dbReference>
<dbReference type="GO" id="GO:0022857">
    <property type="term" value="F:transmembrane transporter activity"/>
    <property type="evidence" value="ECO:0007669"/>
    <property type="project" value="InterPro"/>
</dbReference>
<keyword evidence="4 8" id="KW-1133">Transmembrane helix</keyword>
<evidence type="ECO:0000256" key="5">
    <source>
        <dbReference type="ARBA" id="ARBA00023136"/>
    </source>
</evidence>
<dbReference type="SUPFAM" id="SSF103473">
    <property type="entry name" value="MFS general substrate transporter"/>
    <property type="match status" value="1"/>
</dbReference>
<name>A0A9P9F302_9HYPO</name>
<keyword evidence="6" id="KW-0325">Glycoprotein</keyword>
<gene>
    <name evidence="10" type="ORF">B0J13DRAFT_594554</name>
</gene>
<evidence type="ECO:0000256" key="1">
    <source>
        <dbReference type="ARBA" id="ARBA00004141"/>
    </source>
</evidence>
<dbReference type="EMBL" id="JAGMUU010000006">
    <property type="protein sequence ID" value="KAH7150142.1"/>
    <property type="molecule type" value="Genomic_DNA"/>
</dbReference>
<dbReference type="PANTHER" id="PTHR23504:SF6">
    <property type="entry name" value="MULTIDRUG TRANSPORTER, PUTATIVE (AFU_ORTHOLOGUE AFUA_4G08740)-RELATED"/>
    <property type="match status" value="1"/>
</dbReference>
<dbReference type="Pfam" id="PF07690">
    <property type="entry name" value="MFS_1"/>
    <property type="match status" value="1"/>
</dbReference>
<feature type="transmembrane region" description="Helical" evidence="8">
    <location>
        <begin position="107"/>
        <end position="127"/>
    </location>
</feature>
<dbReference type="InterPro" id="IPR020846">
    <property type="entry name" value="MFS_dom"/>
</dbReference>
<evidence type="ECO:0000256" key="3">
    <source>
        <dbReference type="ARBA" id="ARBA00022692"/>
    </source>
</evidence>
<dbReference type="InterPro" id="IPR011701">
    <property type="entry name" value="MFS"/>
</dbReference>
<feature type="transmembrane region" description="Helical" evidence="8">
    <location>
        <begin position="139"/>
        <end position="164"/>
    </location>
</feature>
<keyword evidence="5 8" id="KW-0472">Membrane</keyword>
<evidence type="ECO:0000256" key="7">
    <source>
        <dbReference type="SAM" id="MobiDB-lite"/>
    </source>
</evidence>
<evidence type="ECO:0000259" key="9">
    <source>
        <dbReference type="PROSITE" id="PS50850"/>
    </source>
</evidence>
<evidence type="ECO:0000313" key="11">
    <source>
        <dbReference type="Proteomes" id="UP000717696"/>
    </source>
</evidence>
<sequence>MGSPSRRTVYKPMPSSGEQTPLLSGQQKGPQNGEATVSMVSTGDSDSEAPKPEPVSWASIPRKGQLAIMVFARLAEPLSERSLTSYLFYQLKWFDPELNDSQIAKQAGYLTATFALAQCITSMWWGHAADSPLFGRKRVLLIGLVGTTLSAVGMGFSTSVYFAFFFRFLAGALNGNIGVLRTMVSEVILDKRYQSRAFLLLPMCFNVGAIIGPLLSGFLAEPVTSLPGLFGSGSFFGGKDGVRWMAMFPYALPNLFSALVLLTAAVGIILGLDETHPALRHRPDRGRQLGKLLTRNFSKQRESECSYEPLDPEVDDDATISVPRNDDAEQTQSPIDSIKDRPPFRSIFTRNVIITLLQSFLQSLHVSSFNSVFFVLLPTPRADNSLAGLPFRFTGGLGLSSQKIGFVNTIIGTIGIPLQLFVYPVVNDRLGVLASYRAFLPLSIAAYFILPYLVLLPAKAALVWSCLTAVLAIHVISRVFCGPTTMILVNESAPSPMLLGTIHGFASSTSSAARIMGPTIGGAVLGWGLEHDFVGMPMWGMASVATVNWALLLWIRDVRLSR</sequence>
<reference evidence="10" key="1">
    <citation type="journal article" date="2021" name="Nat. Commun.">
        <title>Genetic determinants of endophytism in the Arabidopsis root mycobiome.</title>
        <authorList>
            <person name="Mesny F."/>
            <person name="Miyauchi S."/>
            <person name="Thiergart T."/>
            <person name="Pickel B."/>
            <person name="Atanasova L."/>
            <person name="Karlsson M."/>
            <person name="Huettel B."/>
            <person name="Barry K.W."/>
            <person name="Haridas S."/>
            <person name="Chen C."/>
            <person name="Bauer D."/>
            <person name="Andreopoulos W."/>
            <person name="Pangilinan J."/>
            <person name="LaButti K."/>
            <person name="Riley R."/>
            <person name="Lipzen A."/>
            <person name="Clum A."/>
            <person name="Drula E."/>
            <person name="Henrissat B."/>
            <person name="Kohler A."/>
            <person name="Grigoriev I.V."/>
            <person name="Martin F.M."/>
            <person name="Hacquard S."/>
        </authorList>
    </citation>
    <scope>NUCLEOTIDE SEQUENCE</scope>
    <source>
        <strain evidence="10">MPI-CAGE-AT-0021</strain>
    </source>
</reference>
<evidence type="ECO:0000256" key="2">
    <source>
        <dbReference type="ARBA" id="ARBA00022448"/>
    </source>
</evidence>
<dbReference type="Gene3D" id="1.20.1250.20">
    <property type="entry name" value="MFS general substrate transporter like domains"/>
    <property type="match status" value="1"/>
</dbReference>
<feature type="region of interest" description="Disordered" evidence="7">
    <location>
        <begin position="1"/>
        <end position="57"/>
    </location>
</feature>
<evidence type="ECO:0000256" key="4">
    <source>
        <dbReference type="ARBA" id="ARBA00022989"/>
    </source>
</evidence>
<feature type="transmembrane region" description="Helical" evidence="8">
    <location>
        <begin position="461"/>
        <end position="481"/>
    </location>
</feature>
<feature type="domain" description="Major facilitator superfamily (MFS) profile" evidence="9">
    <location>
        <begin position="65"/>
        <end position="560"/>
    </location>
</feature>
<feature type="transmembrane region" description="Helical" evidence="8">
    <location>
        <begin position="404"/>
        <end position="426"/>
    </location>
</feature>
<organism evidence="10 11">
    <name type="scientific">Dactylonectria estremocensis</name>
    <dbReference type="NCBI Taxonomy" id="1079267"/>
    <lineage>
        <taxon>Eukaryota</taxon>
        <taxon>Fungi</taxon>
        <taxon>Dikarya</taxon>
        <taxon>Ascomycota</taxon>
        <taxon>Pezizomycotina</taxon>
        <taxon>Sordariomycetes</taxon>
        <taxon>Hypocreomycetidae</taxon>
        <taxon>Hypocreales</taxon>
        <taxon>Nectriaceae</taxon>
        <taxon>Dactylonectria</taxon>
    </lineage>
</organism>
<feature type="transmembrane region" description="Helical" evidence="8">
    <location>
        <begin position="438"/>
        <end position="455"/>
    </location>
</feature>
<feature type="compositionally biased region" description="Polar residues" evidence="7">
    <location>
        <begin position="16"/>
        <end position="44"/>
    </location>
</feature>
<proteinExistence type="predicted"/>
<dbReference type="AlphaFoldDB" id="A0A9P9F302"/>
<dbReference type="PROSITE" id="PS50850">
    <property type="entry name" value="MFS"/>
    <property type="match status" value="1"/>
</dbReference>
<evidence type="ECO:0000313" key="10">
    <source>
        <dbReference type="EMBL" id="KAH7150142.1"/>
    </source>
</evidence>
<comment type="caution">
    <text evidence="10">The sequence shown here is derived from an EMBL/GenBank/DDBJ whole genome shotgun (WGS) entry which is preliminary data.</text>
</comment>